<protein>
    <submittedName>
        <fullName evidence="3">General stress protein 26</fullName>
    </submittedName>
</protein>
<dbReference type="InterPro" id="IPR020481">
    <property type="entry name" value="Intracell_prot_inh_BsuPI"/>
</dbReference>
<dbReference type="InterPro" id="IPR038144">
    <property type="entry name" value="IPI"/>
</dbReference>
<reference evidence="3 4" key="1">
    <citation type="submission" date="2023-07" db="EMBL/GenBank/DDBJ databases">
        <title>Genomic Encyclopedia of Type Strains, Phase IV (KMG-IV): sequencing the most valuable type-strain genomes for metagenomic binning, comparative biology and taxonomic classification.</title>
        <authorList>
            <person name="Goeker M."/>
        </authorList>
    </citation>
    <scope>NUCLEOTIDE SEQUENCE [LARGE SCALE GENOMIC DNA]</scope>
    <source>
        <strain evidence="3 4">DSM 29005</strain>
    </source>
</reference>
<evidence type="ECO:0000259" key="2">
    <source>
        <dbReference type="Pfam" id="PF12690"/>
    </source>
</evidence>
<dbReference type="PROSITE" id="PS51257">
    <property type="entry name" value="PROKAR_LIPOPROTEIN"/>
    <property type="match status" value="1"/>
</dbReference>
<comment type="caution">
    <text evidence="3">The sequence shown here is derived from an EMBL/GenBank/DDBJ whole genome shotgun (WGS) entry which is preliminary data.</text>
</comment>
<name>A0ABT9ZJ43_9BACI</name>
<dbReference type="Gene3D" id="2.60.40.2360">
    <property type="entry name" value="Intracellular proteinase inhibitor BsuPI"/>
    <property type="match status" value="1"/>
</dbReference>
<keyword evidence="1" id="KW-0732">Signal</keyword>
<dbReference type="EMBL" id="JAUSUD010000019">
    <property type="protein sequence ID" value="MDQ0232277.1"/>
    <property type="molecule type" value="Genomic_DNA"/>
</dbReference>
<gene>
    <name evidence="3" type="ORF">J2S19_003564</name>
</gene>
<feature type="domain" description="Intracellular proteinase inhibitor BsuPI" evidence="2">
    <location>
        <begin position="38"/>
        <end position="134"/>
    </location>
</feature>
<feature type="chain" id="PRO_5045645378" evidence="1">
    <location>
        <begin position="23"/>
        <end position="149"/>
    </location>
</feature>
<sequence length="149" mass="16813">MRGKIIIICVLVCLLTSCSSGAVKTPAQSSRDGMTLSTNINLEQVDANIRFIMTIANQSTAEQKLEFTSSQKYEIVVKNSNNEVVYKYSDGKMFAQVLDTVSIQPEEEIIWEEMWTNHHLSEGKYSVDLTILAKDIELSDTKSFVIKKR</sequence>
<keyword evidence="4" id="KW-1185">Reference proteome</keyword>
<organism evidence="3 4">
    <name type="scientific">Metabacillus malikii</name>
    <dbReference type="NCBI Taxonomy" id="1504265"/>
    <lineage>
        <taxon>Bacteria</taxon>
        <taxon>Bacillati</taxon>
        <taxon>Bacillota</taxon>
        <taxon>Bacilli</taxon>
        <taxon>Bacillales</taxon>
        <taxon>Bacillaceae</taxon>
        <taxon>Metabacillus</taxon>
    </lineage>
</organism>
<evidence type="ECO:0000313" key="3">
    <source>
        <dbReference type="EMBL" id="MDQ0232277.1"/>
    </source>
</evidence>
<dbReference type="Proteomes" id="UP001234495">
    <property type="component" value="Unassembled WGS sequence"/>
</dbReference>
<proteinExistence type="predicted"/>
<evidence type="ECO:0000313" key="4">
    <source>
        <dbReference type="Proteomes" id="UP001234495"/>
    </source>
</evidence>
<feature type="signal peptide" evidence="1">
    <location>
        <begin position="1"/>
        <end position="22"/>
    </location>
</feature>
<evidence type="ECO:0000256" key="1">
    <source>
        <dbReference type="SAM" id="SignalP"/>
    </source>
</evidence>
<dbReference type="Pfam" id="PF12690">
    <property type="entry name" value="BsuPI"/>
    <property type="match status" value="1"/>
</dbReference>
<dbReference type="RefSeq" id="WP_307344281.1">
    <property type="nucleotide sequence ID" value="NZ_JAUSUD010000019.1"/>
</dbReference>
<accession>A0ABT9ZJ43</accession>